<organism evidence="1 2">
    <name type="scientific">Peronosclerospora sorghi</name>
    <dbReference type="NCBI Taxonomy" id="230839"/>
    <lineage>
        <taxon>Eukaryota</taxon>
        <taxon>Sar</taxon>
        <taxon>Stramenopiles</taxon>
        <taxon>Oomycota</taxon>
        <taxon>Peronosporomycetes</taxon>
        <taxon>Peronosporales</taxon>
        <taxon>Peronosporaceae</taxon>
        <taxon>Peronosclerospora</taxon>
    </lineage>
</organism>
<comment type="caution">
    <text evidence="1">The sequence shown here is derived from an EMBL/GenBank/DDBJ whole genome shotgun (WGS) entry which is preliminary data.</text>
</comment>
<reference evidence="1 2" key="1">
    <citation type="journal article" date="2022" name="bioRxiv">
        <title>The genome of the oomycete Peronosclerospora sorghi, a cosmopolitan pathogen of maize and sorghum, is inflated with dispersed pseudogenes.</title>
        <authorList>
            <person name="Fletcher K."/>
            <person name="Martin F."/>
            <person name="Isakeit T."/>
            <person name="Cavanaugh K."/>
            <person name="Magill C."/>
            <person name="Michelmore R."/>
        </authorList>
    </citation>
    <scope>NUCLEOTIDE SEQUENCE [LARGE SCALE GENOMIC DNA]</scope>
    <source>
        <strain evidence="1">P6</strain>
    </source>
</reference>
<keyword evidence="2" id="KW-1185">Reference proteome</keyword>
<accession>A0ACC0VUW6</accession>
<gene>
    <name evidence="1" type="ORF">PsorP6_011071</name>
</gene>
<evidence type="ECO:0000313" key="1">
    <source>
        <dbReference type="EMBL" id="KAI9910282.1"/>
    </source>
</evidence>
<dbReference type="Proteomes" id="UP001163321">
    <property type="component" value="Chromosome 6"/>
</dbReference>
<protein>
    <submittedName>
        <fullName evidence="1">Uncharacterized protein</fullName>
    </submittedName>
</protein>
<sequence>MEGLYVTYKVIVMTPFDNSATIACGLINTDLEAGFDWLMEQYRENRTRDTEANLLTATNDADTAMRNALRKLFPDAKLQLCKFHLNKNVALDISRKWDVQKVQPGAPSQELGQVERSYGDKNSSSEKLTAEENRRVGRLNDVVRVIEKVDQSPPQFLGVDQVESRRLAFGLSEK</sequence>
<evidence type="ECO:0000313" key="2">
    <source>
        <dbReference type="Proteomes" id="UP001163321"/>
    </source>
</evidence>
<name>A0ACC0VUW6_9STRA</name>
<proteinExistence type="predicted"/>
<dbReference type="EMBL" id="CM047585">
    <property type="protein sequence ID" value="KAI9910282.1"/>
    <property type="molecule type" value="Genomic_DNA"/>
</dbReference>